<comment type="subcellular location">
    <subcellularLocation>
        <location evidence="1">Membrane</location>
    </subcellularLocation>
</comment>
<keyword evidence="7" id="KW-0812">Transmembrane</keyword>
<dbReference type="InterPro" id="IPR000923">
    <property type="entry name" value="BlueCu_1"/>
</dbReference>
<dbReference type="InterPro" id="IPR017533">
    <property type="entry name" value="Halocyanin"/>
</dbReference>
<evidence type="ECO:0000256" key="5">
    <source>
        <dbReference type="ARBA" id="ARBA00023008"/>
    </source>
</evidence>
<evidence type="ECO:0000313" key="9">
    <source>
        <dbReference type="EMBL" id="ACV10768.1"/>
    </source>
</evidence>
<dbReference type="GO" id="GO:0009055">
    <property type="term" value="F:electron transfer activity"/>
    <property type="evidence" value="ECO:0007669"/>
    <property type="project" value="InterPro"/>
</dbReference>
<dbReference type="GO" id="GO:0005507">
    <property type="term" value="F:copper ion binding"/>
    <property type="evidence" value="ECO:0007669"/>
    <property type="project" value="InterPro"/>
</dbReference>
<reference evidence="9 10" key="1">
    <citation type="journal article" date="2009" name="Stand. Genomic Sci.">
        <title>Complete genome sequence of Halorhabdus utahensis type strain (AX-2).</title>
        <authorList>
            <person name="Anderson I."/>
            <person name="Tindall B.J."/>
            <person name="Pomrenke H."/>
            <person name="Goker M."/>
            <person name="Lapidus A."/>
            <person name="Nolan M."/>
            <person name="Copeland A."/>
            <person name="Glavina Del Rio T."/>
            <person name="Chen F."/>
            <person name="Tice H."/>
            <person name="Cheng J.F."/>
            <person name="Lucas S."/>
            <person name="Chertkov O."/>
            <person name="Bruce D."/>
            <person name="Brettin T."/>
            <person name="Detter J.C."/>
            <person name="Han C."/>
            <person name="Goodwin L."/>
            <person name="Land M."/>
            <person name="Hauser L."/>
            <person name="Chang Y.J."/>
            <person name="Jeffries C.D."/>
            <person name="Pitluck S."/>
            <person name="Pati A."/>
            <person name="Mavromatis K."/>
            <person name="Ivanova N."/>
            <person name="Ovchinnikova G."/>
            <person name="Chen A."/>
            <person name="Palaniappan K."/>
            <person name="Chain P."/>
            <person name="Rohde M."/>
            <person name="Bristow J."/>
            <person name="Eisen J.A."/>
            <person name="Markowitz V."/>
            <person name="Hugenholtz P."/>
            <person name="Kyrpides N.C."/>
            <person name="Klenk H.P."/>
        </authorList>
    </citation>
    <scope>NUCLEOTIDE SEQUENCE [LARGE SCALE GENOMIC DNA]</scope>
    <source>
        <strain evidence="10">DSM 12940 / JCM 11049 / AX-2</strain>
    </source>
</reference>
<dbReference type="AlphaFoldDB" id="C7NSV7"/>
<evidence type="ECO:0000256" key="3">
    <source>
        <dbReference type="ARBA" id="ARBA00022723"/>
    </source>
</evidence>
<evidence type="ECO:0000256" key="7">
    <source>
        <dbReference type="SAM" id="Phobius"/>
    </source>
</evidence>
<name>C7NSV7_HALUD</name>
<dbReference type="Proteomes" id="UP000002071">
    <property type="component" value="Chromosome"/>
</dbReference>
<accession>C7NSV7</accession>
<dbReference type="SUPFAM" id="SSF49503">
    <property type="entry name" value="Cupredoxins"/>
    <property type="match status" value="1"/>
</dbReference>
<dbReference type="KEGG" id="hut:Huta_0581"/>
<dbReference type="CDD" id="cd04220">
    <property type="entry name" value="Halocyanin"/>
    <property type="match status" value="1"/>
</dbReference>
<dbReference type="InterPro" id="IPR008972">
    <property type="entry name" value="Cupredoxin"/>
</dbReference>
<dbReference type="PANTHER" id="PTHR34192">
    <property type="entry name" value="PLASTOCYANIN MAJOR ISOFORM, CHLOROPLASTIC-RELATED"/>
    <property type="match status" value="1"/>
</dbReference>
<keyword evidence="4" id="KW-0249">Electron transport</keyword>
<proteinExistence type="predicted"/>
<feature type="transmembrane region" description="Helical" evidence="7">
    <location>
        <begin position="179"/>
        <end position="199"/>
    </location>
</feature>
<evidence type="ECO:0000256" key="2">
    <source>
        <dbReference type="ARBA" id="ARBA00022448"/>
    </source>
</evidence>
<dbReference type="RefSeq" id="WP_015788349.1">
    <property type="nucleotide sequence ID" value="NC_013158.1"/>
</dbReference>
<organism evidence="9 10">
    <name type="scientific">Halorhabdus utahensis (strain DSM 12940 / JCM 11049 / AX-2)</name>
    <dbReference type="NCBI Taxonomy" id="519442"/>
    <lineage>
        <taxon>Archaea</taxon>
        <taxon>Methanobacteriati</taxon>
        <taxon>Methanobacteriota</taxon>
        <taxon>Stenosarchaea group</taxon>
        <taxon>Halobacteria</taxon>
        <taxon>Halobacteriales</taxon>
        <taxon>Haloarculaceae</taxon>
        <taxon>Halorhabdus</taxon>
    </lineage>
</organism>
<dbReference type="Gene3D" id="2.60.40.420">
    <property type="entry name" value="Cupredoxins - blue copper proteins"/>
    <property type="match status" value="1"/>
</dbReference>
<keyword evidence="7" id="KW-1133">Transmembrane helix</keyword>
<evidence type="ECO:0000313" key="10">
    <source>
        <dbReference type="Proteomes" id="UP000002071"/>
    </source>
</evidence>
<dbReference type="NCBIfam" id="TIGR03102">
    <property type="entry name" value="halo_cynanin"/>
    <property type="match status" value="1"/>
</dbReference>
<keyword evidence="10" id="KW-1185">Reference proteome</keyword>
<keyword evidence="5" id="KW-0186">Copper</keyword>
<dbReference type="STRING" id="519442.Huta_0581"/>
<dbReference type="EMBL" id="CP001687">
    <property type="protein sequence ID" value="ACV10768.1"/>
    <property type="molecule type" value="Genomic_DNA"/>
</dbReference>
<dbReference type="Pfam" id="PF00127">
    <property type="entry name" value="Copper-bind"/>
    <property type="match status" value="1"/>
</dbReference>
<gene>
    <name evidence="9" type="ordered locus">Huta_0581</name>
</gene>
<dbReference type="GO" id="GO:0016020">
    <property type="term" value="C:membrane"/>
    <property type="evidence" value="ECO:0007669"/>
    <property type="project" value="UniProtKB-SubCell"/>
</dbReference>
<dbReference type="GeneID" id="8382848"/>
<evidence type="ECO:0000256" key="1">
    <source>
        <dbReference type="ARBA" id="ARBA00004370"/>
    </source>
</evidence>
<dbReference type="PANTHER" id="PTHR34192:SF10">
    <property type="entry name" value="PLASTOCYANIN MAJOR ISOFORM, CHLOROPLASTIC-RELATED"/>
    <property type="match status" value="1"/>
</dbReference>
<feature type="domain" description="Blue (type 1) copper" evidence="8">
    <location>
        <begin position="65"/>
        <end position="151"/>
    </location>
</feature>
<dbReference type="OrthoDB" id="11088at2157"/>
<evidence type="ECO:0000256" key="4">
    <source>
        <dbReference type="ARBA" id="ARBA00022982"/>
    </source>
</evidence>
<evidence type="ECO:0000256" key="6">
    <source>
        <dbReference type="ARBA" id="ARBA00023136"/>
    </source>
</evidence>
<protein>
    <submittedName>
        <fullName evidence="9">Halocyanin domain protein</fullName>
    </submittedName>
</protein>
<dbReference type="InterPro" id="IPR006311">
    <property type="entry name" value="TAT_signal"/>
</dbReference>
<dbReference type="HOGENOM" id="CLU_084115_1_0_2"/>
<evidence type="ECO:0000259" key="8">
    <source>
        <dbReference type="Pfam" id="PF00127"/>
    </source>
</evidence>
<keyword evidence="6 7" id="KW-0472">Membrane</keyword>
<keyword evidence="3" id="KW-0479">Metal-binding</keyword>
<dbReference type="eggNOG" id="arCOG02921">
    <property type="taxonomic scope" value="Archaea"/>
</dbReference>
<keyword evidence="2" id="KW-0813">Transport</keyword>
<sequence>MHRRDFLRSAGTVTGGAAAAGAVGSVAAQEDGSGGAQPDYGGWFSGVSNFSSTEDHRGEDEVTVEVGVEANQGYFGFGPAAVWVDPDTTVTWEWTGRGNAHNVVAEDDSFTSGSAVAEAGTTYERTFSEAGIHKYYCKPHELNGMKGAIVVGDDVPTVAAGASTPVNPKHMGVPFQPHYVGIATLLGISSTLAFTFYLLKYGESAHTSGGNN</sequence>
<dbReference type="PROSITE" id="PS51318">
    <property type="entry name" value="TAT"/>
    <property type="match status" value="1"/>
</dbReference>